<dbReference type="Gene3D" id="1.10.606.20">
    <property type="match status" value="1"/>
</dbReference>
<dbReference type="Pfam" id="PF01569">
    <property type="entry name" value="PAP2"/>
    <property type="match status" value="1"/>
</dbReference>
<evidence type="ECO:0000259" key="1">
    <source>
        <dbReference type="Pfam" id="PF01569"/>
    </source>
</evidence>
<dbReference type="AlphaFoldDB" id="A0A223NV20"/>
<organism evidence="2 3">
    <name type="scientific">Mucilaginibacter xinganensis</name>
    <dbReference type="NCBI Taxonomy" id="1234841"/>
    <lineage>
        <taxon>Bacteria</taxon>
        <taxon>Pseudomonadati</taxon>
        <taxon>Bacteroidota</taxon>
        <taxon>Sphingobacteriia</taxon>
        <taxon>Sphingobacteriales</taxon>
        <taxon>Sphingobacteriaceae</taxon>
        <taxon>Mucilaginibacter</taxon>
    </lineage>
</organism>
<dbReference type="InterPro" id="IPR052559">
    <property type="entry name" value="V-haloperoxidase"/>
</dbReference>
<dbReference type="PROSITE" id="PS51257">
    <property type="entry name" value="PROKAR_LIPOPROTEIN"/>
    <property type="match status" value="1"/>
</dbReference>
<dbReference type="SUPFAM" id="SSF48317">
    <property type="entry name" value="Acid phosphatase/Vanadium-dependent haloperoxidase"/>
    <property type="match status" value="1"/>
</dbReference>
<protein>
    <submittedName>
        <fullName evidence="2">PAP2 superfamily protein</fullName>
    </submittedName>
</protein>
<proteinExistence type="predicted"/>
<accession>A0A223NV20</accession>
<name>A0A223NV20_9SPHI</name>
<dbReference type="KEGG" id="muc:MuYL_1473"/>
<keyword evidence="3" id="KW-1185">Reference proteome</keyword>
<sequence length="440" mass="48626">MKHLFVFGIALLILSCKKPDYQKVMSDPALFSNTVHELNRVVMGNNFSPVVASRNYAYATVAAYEVIAAGDPAHYRSLSGQLNGLTAVAKPGKDAKIDFHYASILAFCKVGEAVTFPAGSMKQYVDDLRAKAAGAGMPGDVLQGSEKFAEDMFKSIMKWSKTDNYLKTRSASKYALTDQEGRWVPTPPMYAEAVEPHWSEIRTMVMKDGKQYSVVPPPVFNVKDKNSKYYQEVIAIKNKGDNLTAEEAHIADFWDDNPGKLNINGHLMFIKKKFSPAGHWMSIAGIAAKKTNADFNTTVCAYAKTGIALFDAFIECWAAKYVYNTARPETIIDKYFDAAWRPHLQTPPFPEYTCGHCTISASAAKALTSVFGENVAYTDTTELEFGIKSRNFKSFNQAAAETAMSRFYGGIHFHNSCIVSSGYGQKVGDAVVEKLVMKRP</sequence>
<dbReference type="PANTHER" id="PTHR34599:SF2">
    <property type="entry name" value="TRAF-TYPE DOMAIN-CONTAINING PROTEIN"/>
    <property type="match status" value="1"/>
</dbReference>
<feature type="domain" description="Phosphatidic acid phosphatase type 2/haloperoxidase" evidence="1">
    <location>
        <begin position="316"/>
        <end position="424"/>
    </location>
</feature>
<dbReference type="InterPro" id="IPR000326">
    <property type="entry name" value="PAP2/HPO"/>
</dbReference>
<evidence type="ECO:0000313" key="2">
    <source>
        <dbReference type="EMBL" id="ASU33371.1"/>
    </source>
</evidence>
<dbReference type="OrthoDB" id="9780455at2"/>
<evidence type="ECO:0000313" key="3">
    <source>
        <dbReference type="Proteomes" id="UP000215002"/>
    </source>
</evidence>
<gene>
    <name evidence="2" type="ORF">MuYL_1473</name>
</gene>
<dbReference type="Proteomes" id="UP000215002">
    <property type="component" value="Chromosome"/>
</dbReference>
<dbReference type="InterPro" id="IPR036938">
    <property type="entry name" value="PAP2/HPO_sf"/>
</dbReference>
<dbReference type="PANTHER" id="PTHR34599">
    <property type="entry name" value="PEROXIDASE-RELATED"/>
    <property type="match status" value="1"/>
</dbReference>
<dbReference type="EMBL" id="CP022743">
    <property type="protein sequence ID" value="ASU33371.1"/>
    <property type="molecule type" value="Genomic_DNA"/>
</dbReference>
<reference evidence="2 3" key="1">
    <citation type="submission" date="2017-08" db="EMBL/GenBank/DDBJ databases">
        <title>Complete genome sequence of Mucilaginibacter sp. strain BJC16-A31.</title>
        <authorList>
            <consortium name="Henan University of Science and Technology"/>
            <person name="You X."/>
        </authorList>
    </citation>
    <scope>NUCLEOTIDE SEQUENCE [LARGE SCALE GENOMIC DNA]</scope>
    <source>
        <strain evidence="2 3">BJC16-A31</strain>
    </source>
</reference>
<dbReference type="RefSeq" id="WP_094569837.1">
    <property type="nucleotide sequence ID" value="NZ_CP022743.1"/>
</dbReference>
<dbReference type="CDD" id="cd03398">
    <property type="entry name" value="PAP2_haloperoxidase"/>
    <property type="match status" value="1"/>
</dbReference>